<dbReference type="Pfam" id="PF12328">
    <property type="entry name" value="Rpp20"/>
    <property type="match status" value="1"/>
</dbReference>
<evidence type="ECO:0000256" key="2">
    <source>
        <dbReference type="ARBA" id="ARBA00022694"/>
    </source>
</evidence>
<comment type="subcellular location">
    <subcellularLocation>
        <location evidence="1">Nucleus</location>
        <location evidence="1">Nucleolus</location>
    </subcellularLocation>
</comment>
<evidence type="ECO:0000256" key="3">
    <source>
        <dbReference type="ARBA" id="ARBA00023242"/>
    </source>
</evidence>
<dbReference type="GeneID" id="18242732"/>
<sequence>MTASREKDKTKTVVSSTKNQMVKTKSRFKRMPPRCHAVRSTDIFVSKRSSFPALTKRALSFLEPSATGRKQVIIQTSQKVTIHGLGAAIICAVQLALHIQKAASISISLSTTTSSVTLIDDVYKRSGVDSDTTGFNQSESVVCGNGEAKVSIDPNDNAAYNLDGADISLDQESRTNSAIHIVLSTL</sequence>
<evidence type="ECO:0000313" key="6">
    <source>
        <dbReference type="Proteomes" id="UP000007241"/>
    </source>
</evidence>
<name>F4NZ08_BATDJ</name>
<feature type="region of interest" description="Disordered" evidence="4">
    <location>
        <begin position="1"/>
        <end position="30"/>
    </location>
</feature>
<evidence type="ECO:0000313" key="5">
    <source>
        <dbReference type="EMBL" id="EGF81800.1"/>
    </source>
</evidence>
<dbReference type="InterPro" id="IPR014612">
    <property type="entry name" value="Pop7/Rpp20"/>
</dbReference>
<keyword evidence="6" id="KW-1185">Reference proteome</keyword>
<dbReference type="Gene3D" id="3.30.110.20">
    <property type="entry name" value="Alba-like domain"/>
    <property type="match status" value="1"/>
</dbReference>
<keyword evidence="3" id="KW-0539">Nucleus</keyword>
<feature type="compositionally biased region" description="Basic and acidic residues" evidence="4">
    <location>
        <begin position="1"/>
        <end position="11"/>
    </location>
</feature>
<dbReference type="GO" id="GO:0003676">
    <property type="term" value="F:nucleic acid binding"/>
    <property type="evidence" value="ECO:0007669"/>
    <property type="project" value="InterPro"/>
</dbReference>
<dbReference type="GO" id="GO:0005655">
    <property type="term" value="C:nucleolar ribonuclease P complex"/>
    <property type="evidence" value="ECO:0007669"/>
    <property type="project" value="InterPro"/>
</dbReference>
<dbReference type="GO" id="GO:0000172">
    <property type="term" value="C:ribonuclease MRP complex"/>
    <property type="evidence" value="ECO:0007669"/>
    <property type="project" value="InterPro"/>
</dbReference>
<dbReference type="GO" id="GO:0001682">
    <property type="term" value="P:tRNA 5'-leader removal"/>
    <property type="evidence" value="ECO:0007669"/>
    <property type="project" value="InterPro"/>
</dbReference>
<dbReference type="RefSeq" id="XP_006677536.1">
    <property type="nucleotide sequence ID" value="XM_006677473.1"/>
</dbReference>
<dbReference type="EMBL" id="GL882881">
    <property type="protein sequence ID" value="EGF81800.1"/>
    <property type="molecule type" value="Genomic_DNA"/>
</dbReference>
<reference evidence="5 6" key="1">
    <citation type="submission" date="2009-12" db="EMBL/GenBank/DDBJ databases">
        <title>The draft genome of Batrachochytrium dendrobatidis.</title>
        <authorList>
            <consortium name="US DOE Joint Genome Institute (JGI-PGF)"/>
            <person name="Kuo A."/>
            <person name="Salamov A."/>
            <person name="Schmutz J."/>
            <person name="Lucas S."/>
            <person name="Pitluck S."/>
            <person name="Rosenblum E."/>
            <person name="Stajich J."/>
            <person name="Eisen M."/>
            <person name="Grigoriev I.V."/>
        </authorList>
    </citation>
    <scope>NUCLEOTIDE SEQUENCE [LARGE SCALE GENOMIC DNA]</scope>
    <source>
        <strain evidence="6">JAM81 / FGSC 10211</strain>
    </source>
</reference>
<dbReference type="OrthoDB" id="416729at2759"/>
<dbReference type="InterPro" id="IPR036882">
    <property type="entry name" value="Alba-like_dom_sf"/>
</dbReference>
<dbReference type="HOGENOM" id="CLU_1454127_0_0_1"/>
<evidence type="ECO:0000256" key="1">
    <source>
        <dbReference type="ARBA" id="ARBA00004604"/>
    </source>
</evidence>
<dbReference type="PANTHER" id="PTHR15314">
    <property type="entry name" value="RIBONUCLEASE P PROTEIN SUBUNIT P20"/>
    <property type="match status" value="1"/>
</dbReference>
<dbReference type="Proteomes" id="UP000007241">
    <property type="component" value="Unassembled WGS sequence"/>
</dbReference>
<accession>F4NZ08</accession>
<organism evidence="5 6">
    <name type="scientific">Batrachochytrium dendrobatidis (strain JAM81 / FGSC 10211)</name>
    <name type="common">Frog chytrid fungus</name>
    <dbReference type="NCBI Taxonomy" id="684364"/>
    <lineage>
        <taxon>Eukaryota</taxon>
        <taxon>Fungi</taxon>
        <taxon>Fungi incertae sedis</taxon>
        <taxon>Chytridiomycota</taxon>
        <taxon>Chytridiomycota incertae sedis</taxon>
        <taxon>Chytridiomycetes</taxon>
        <taxon>Rhizophydiales</taxon>
        <taxon>Rhizophydiales incertae sedis</taxon>
        <taxon>Batrachochytrium</taxon>
    </lineage>
</organism>
<dbReference type="SUPFAM" id="SSF82704">
    <property type="entry name" value="AlbA-like"/>
    <property type="match status" value="1"/>
</dbReference>
<dbReference type="GO" id="GO:0005634">
    <property type="term" value="C:nucleus"/>
    <property type="evidence" value="ECO:0000318"/>
    <property type="project" value="GO_Central"/>
</dbReference>
<protein>
    <submittedName>
        <fullName evidence="5">Uncharacterized protein</fullName>
    </submittedName>
</protein>
<proteinExistence type="predicted"/>
<dbReference type="STRING" id="684364.F4NZ08"/>
<dbReference type="InParanoid" id="F4NZ08"/>
<dbReference type="PANTHER" id="PTHR15314:SF1">
    <property type="entry name" value="RIBONUCLEASE P PROTEIN SUBUNIT P20"/>
    <property type="match status" value="1"/>
</dbReference>
<evidence type="ECO:0000256" key="4">
    <source>
        <dbReference type="SAM" id="MobiDB-lite"/>
    </source>
</evidence>
<dbReference type="AlphaFoldDB" id="F4NZ08"/>
<dbReference type="GO" id="GO:0008033">
    <property type="term" value="P:tRNA processing"/>
    <property type="evidence" value="ECO:0000318"/>
    <property type="project" value="GO_Central"/>
</dbReference>
<gene>
    <name evidence="5" type="ORF">BATDEDRAFT_87252</name>
</gene>
<keyword evidence="2" id="KW-0819">tRNA processing</keyword>